<dbReference type="Gene3D" id="3.20.20.140">
    <property type="entry name" value="Metal-dependent hydrolases"/>
    <property type="match status" value="1"/>
</dbReference>
<evidence type="ECO:0000256" key="2">
    <source>
        <dbReference type="ARBA" id="ARBA00022801"/>
    </source>
</evidence>
<dbReference type="InterPro" id="IPR001130">
    <property type="entry name" value="TatD-like"/>
</dbReference>
<dbReference type="PANTHER" id="PTHR46124">
    <property type="entry name" value="D-AMINOACYL-TRNA DEACYLASE"/>
    <property type="match status" value="1"/>
</dbReference>
<accession>A0A0G1C1B0</accession>
<gene>
    <name evidence="4" type="ORF">UV06_C0001G0152</name>
</gene>
<feature type="binding site" evidence="3">
    <location>
        <position position="8"/>
    </location>
    <ligand>
        <name>a divalent metal cation</name>
        <dbReference type="ChEBI" id="CHEBI:60240"/>
        <label>1</label>
    </ligand>
</feature>
<evidence type="ECO:0000313" key="5">
    <source>
        <dbReference type="Proteomes" id="UP000033854"/>
    </source>
</evidence>
<dbReference type="PANTHER" id="PTHR46124:SF2">
    <property type="entry name" value="D-AMINOACYL-TRNA DEACYLASE"/>
    <property type="match status" value="1"/>
</dbReference>
<dbReference type="InterPro" id="IPR032466">
    <property type="entry name" value="Metal_Hydrolase"/>
</dbReference>
<dbReference type="EMBL" id="LCDA01000001">
    <property type="protein sequence ID" value="KKS43418.1"/>
    <property type="molecule type" value="Genomic_DNA"/>
</dbReference>
<comment type="caution">
    <text evidence="4">The sequence shown here is derived from an EMBL/GenBank/DDBJ whole genome shotgun (WGS) entry which is preliminary data.</text>
</comment>
<dbReference type="NCBIfam" id="TIGR00010">
    <property type="entry name" value="YchF/TatD family DNA exonuclease"/>
    <property type="match status" value="1"/>
</dbReference>
<dbReference type="Proteomes" id="UP000033854">
    <property type="component" value="Unassembled WGS sequence"/>
</dbReference>
<dbReference type="GO" id="GO:0016788">
    <property type="term" value="F:hydrolase activity, acting on ester bonds"/>
    <property type="evidence" value="ECO:0007669"/>
    <property type="project" value="InterPro"/>
</dbReference>
<dbReference type="AlphaFoldDB" id="A0A0G1C1B0"/>
<dbReference type="SUPFAM" id="SSF51556">
    <property type="entry name" value="Metallo-dependent hydrolases"/>
    <property type="match status" value="1"/>
</dbReference>
<proteinExistence type="predicted"/>
<keyword evidence="2 4" id="KW-0378">Hydrolase</keyword>
<dbReference type="PROSITE" id="PS01091">
    <property type="entry name" value="TATD_3"/>
    <property type="match status" value="1"/>
</dbReference>
<feature type="binding site" evidence="3">
    <location>
        <position position="155"/>
    </location>
    <ligand>
        <name>a divalent metal cation</name>
        <dbReference type="ChEBI" id="CHEBI:60240"/>
        <label>2</label>
    </ligand>
</feature>
<dbReference type="GO" id="GO:0004536">
    <property type="term" value="F:DNA nuclease activity"/>
    <property type="evidence" value="ECO:0007669"/>
    <property type="project" value="InterPro"/>
</dbReference>
<evidence type="ECO:0000313" key="4">
    <source>
        <dbReference type="EMBL" id="KKS43418.1"/>
    </source>
</evidence>
<feature type="binding site" evidence="3">
    <location>
        <position position="205"/>
    </location>
    <ligand>
        <name>a divalent metal cation</name>
        <dbReference type="ChEBI" id="CHEBI:60240"/>
        <label>1</label>
    </ligand>
</feature>
<feature type="binding site" evidence="3">
    <location>
        <position position="131"/>
    </location>
    <ligand>
        <name>a divalent metal cation</name>
        <dbReference type="ChEBI" id="CHEBI:60240"/>
        <label>2</label>
    </ligand>
</feature>
<dbReference type="Pfam" id="PF01026">
    <property type="entry name" value="TatD_DNase"/>
    <property type="match status" value="1"/>
</dbReference>
<feature type="binding site" evidence="3">
    <location>
        <position position="93"/>
    </location>
    <ligand>
        <name>a divalent metal cation</name>
        <dbReference type="ChEBI" id="CHEBI:60240"/>
        <label>1</label>
    </ligand>
</feature>
<dbReference type="GO" id="GO:0046872">
    <property type="term" value="F:metal ion binding"/>
    <property type="evidence" value="ECO:0007669"/>
    <property type="project" value="UniProtKB-KW"/>
</dbReference>
<feature type="binding site" evidence="3">
    <location>
        <position position="6"/>
    </location>
    <ligand>
        <name>a divalent metal cation</name>
        <dbReference type="ChEBI" id="CHEBI:60240"/>
        <label>1</label>
    </ligand>
</feature>
<dbReference type="InterPro" id="IPR015991">
    <property type="entry name" value="TatD/YcfH-like"/>
</dbReference>
<dbReference type="InterPro" id="IPR018228">
    <property type="entry name" value="DNase_TatD-rel_CS"/>
</dbReference>
<name>A0A0G1C1B0_9BACT</name>
<dbReference type="PIRSF" id="PIRSF005902">
    <property type="entry name" value="DNase_TatD"/>
    <property type="match status" value="1"/>
</dbReference>
<evidence type="ECO:0000256" key="3">
    <source>
        <dbReference type="PIRSR" id="PIRSR005902-1"/>
    </source>
</evidence>
<sequence>MLIDTHCHLTDSKFTDVKGVIAEAVDAGVEKIFMPSGSVENARRTVLIAEQEGLYAMVGVHPEEIESVTDVNQMIYELEEISSKSERVIGIGEIGLDFYYDKEKKTKEKQLEIFTAQIELAVRLRLPVVIHMREAEMEMKAILERMEKLPRGQFHCFAGSENFLKYVLSKGFYVSFAGNITYKSAQELRRLLALVPLSRLLLETDSPYLTPEPVRGTVNTPANVKIIATAIAQELHLDAETIIDQTGNNALCLYSLDI</sequence>
<dbReference type="FunFam" id="3.20.20.140:FF:000005">
    <property type="entry name" value="TatD family hydrolase"/>
    <property type="match status" value="1"/>
</dbReference>
<dbReference type="PATRIC" id="fig|1618378.3.peg.156"/>
<evidence type="ECO:0000256" key="1">
    <source>
        <dbReference type="ARBA" id="ARBA00022723"/>
    </source>
</evidence>
<organism evidence="4 5">
    <name type="scientific">Candidatus Collierbacteria bacterium GW2011_GWA2_42_17</name>
    <dbReference type="NCBI Taxonomy" id="1618378"/>
    <lineage>
        <taxon>Bacteria</taxon>
        <taxon>Candidatus Collieribacteriota</taxon>
    </lineage>
</organism>
<dbReference type="CDD" id="cd01310">
    <property type="entry name" value="TatD_DNAse"/>
    <property type="match status" value="1"/>
</dbReference>
<keyword evidence="1 3" id="KW-0479">Metal-binding</keyword>
<reference evidence="4 5" key="1">
    <citation type="journal article" date="2015" name="Nature">
        <title>rRNA introns, odd ribosomes, and small enigmatic genomes across a large radiation of phyla.</title>
        <authorList>
            <person name="Brown C.T."/>
            <person name="Hug L.A."/>
            <person name="Thomas B.C."/>
            <person name="Sharon I."/>
            <person name="Castelle C.J."/>
            <person name="Singh A."/>
            <person name="Wilkins M.J."/>
            <person name="Williams K.H."/>
            <person name="Banfield J.F."/>
        </authorList>
    </citation>
    <scope>NUCLEOTIDE SEQUENCE [LARGE SCALE GENOMIC DNA]</scope>
</reference>
<protein>
    <submittedName>
        <fullName evidence="4">Hydrolase, TatD family</fullName>
    </submittedName>
</protein>